<dbReference type="GO" id="GO:0051499">
    <property type="term" value="F:D-aminoacyl-tRNA deacylase activity"/>
    <property type="evidence" value="ECO:0007669"/>
    <property type="project" value="UniProtKB-UniRule"/>
</dbReference>
<dbReference type="Pfam" id="PF04414">
    <property type="entry name" value="tRNA_deacylase"/>
    <property type="match status" value="1"/>
</dbReference>
<name>A0A7J4GWD2_9ARCH</name>
<dbReference type="Proteomes" id="UP000585802">
    <property type="component" value="Unassembled WGS sequence"/>
</dbReference>
<gene>
    <name evidence="4" type="primary">dtdA</name>
    <name evidence="5" type="ORF">EYQ70_02375</name>
</gene>
<protein>
    <recommendedName>
        <fullName evidence="4">D-aminoacyl-tRNA deacylase</fullName>
        <ecNumber evidence="4">3.1.1.96</ecNumber>
    </recommendedName>
</protein>
<comment type="function">
    <text evidence="4">D-aminoacyl-tRNA deacylase with broad substrate specificity. By recycling D-aminoacyl-tRNA to D-amino acids and free tRNA molecules, this enzyme counteracts the toxicity associated with the formation of D-aminoacyl-tRNA entities in vivo.</text>
</comment>
<accession>A0A7J4GWD2</accession>
<comment type="catalytic activity">
    <reaction evidence="4">
        <text>glycyl-tRNA(Ala) + H2O = tRNA(Ala) + glycine + H(+)</text>
        <dbReference type="Rhea" id="RHEA:53744"/>
        <dbReference type="Rhea" id="RHEA-COMP:9657"/>
        <dbReference type="Rhea" id="RHEA-COMP:13640"/>
        <dbReference type="ChEBI" id="CHEBI:15377"/>
        <dbReference type="ChEBI" id="CHEBI:15378"/>
        <dbReference type="ChEBI" id="CHEBI:57305"/>
        <dbReference type="ChEBI" id="CHEBI:78442"/>
        <dbReference type="ChEBI" id="CHEBI:78522"/>
        <dbReference type="EC" id="3.1.1.96"/>
    </reaction>
</comment>
<evidence type="ECO:0000256" key="2">
    <source>
        <dbReference type="ARBA" id="ARBA00022801"/>
    </source>
</evidence>
<dbReference type="HAMAP" id="MF_00562">
    <property type="entry name" value="Deacylase_DtdA"/>
    <property type="match status" value="1"/>
</dbReference>
<dbReference type="EC" id="3.1.1.96" evidence="4"/>
<proteinExistence type="inferred from homology"/>
<dbReference type="InterPro" id="IPR018033">
    <property type="entry name" value="Deacylase_DtdA_archaea"/>
</dbReference>
<dbReference type="GO" id="GO:0019478">
    <property type="term" value="P:D-amino acid catabolic process"/>
    <property type="evidence" value="ECO:0007669"/>
    <property type="project" value="UniProtKB-UniRule"/>
</dbReference>
<keyword evidence="3 4" id="KW-0862">Zinc</keyword>
<dbReference type="PIRSF" id="PIRSF016210">
    <property type="entry name" value="UCP016210"/>
    <property type="match status" value="1"/>
</dbReference>
<organism evidence="5 6">
    <name type="scientific">Marine Group III euryarchaeote</name>
    <dbReference type="NCBI Taxonomy" id="2173149"/>
    <lineage>
        <taxon>Archaea</taxon>
        <taxon>Methanobacteriati</taxon>
        <taxon>Thermoplasmatota</taxon>
        <taxon>Thermoplasmata</taxon>
        <taxon>Candidatus Thermoprofundales</taxon>
    </lineage>
</organism>
<dbReference type="EMBL" id="DUCX01000037">
    <property type="protein sequence ID" value="HIF37241.1"/>
    <property type="molecule type" value="Genomic_DNA"/>
</dbReference>
<dbReference type="Gene3D" id="3.40.50.10700">
    <property type="entry name" value="AF0625-like"/>
    <property type="match status" value="1"/>
</dbReference>
<keyword evidence="2 4" id="KW-0378">Hydrolase</keyword>
<comment type="cofactor">
    <cofactor evidence="4">
        <name>Zn(2+)</name>
        <dbReference type="ChEBI" id="CHEBI:29105"/>
    </cofactor>
    <text evidence="4">Binds 2 Zn(2+) ions per subunit.</text>
</comment>
<comment type="catalytic activity">
    <reaction evidence="4">
        <text>a D-aminoacyl-tRNA + H2O = a tRNA + a D-alpha-amino acid + H(+)</text>
        <dbReference type="Rhea" id="RHEA:13953"/>
        <dbReference type="Rhea" id="RHEA-COMP:10123"/>
        <dbReference type="Rhea" id="RHEA-COMP:10124"/>
        <dbReference type="ChEBI" id="CHEBI:15377"/>
        <dbReference type="ChEBI" id="CHEBI:15378"/>
        <dbReference type="ChEBI" id="CHEBI:59871"/>
        <dbReference type="ChEBI" id="CHEBI:78442"/>
        <dbReference type="ChEBI" id="CHEBI:79333"/>
        <dbReference type="EC" id="3.1.1.96"/>
    </reaction>
</comment>
<evidence type="ECO:0000313" key="6">
    <source>
        <dbReference type="Proteomes" id="UP000585802"/>
    </source>
</evidence>
<dbReference type="SUPFAM" id="SSF142535">
    <property type="entry name" value="AF0625-like"/>
    <property type="match status" value="1"/>
</dbReference>
<dbReference type="InterPro" id="IPR007508">
    <property type="entry name" value="DtdA"/>
</dbReference>
<comment type="caution">
    <text evidence="5">The sequence shown here is derived from an EMBL/GenBank/DDBJ whole genome shotgun (WGS) entry which is preliminary data.</text>
</comment>
<evidence type="ECO:0000256" key="4">
    <source>
        <dbReference type="HAMAP-Rule" id="MF_00562"/>
    </source>
</evidence>
<dbReference type="PANTHER" id="PTHR34667">
    <property type="entry name" value="D-AMINOACYL-TRNA DEACYLASE"/>
    <property type="match status" value="1"/>
</dbReference>
<keyword evidence="1 4" id="KW-0479">Metal-binding</keyword>
<comment type="similarity">
    <text evidence="4">Belongs to the DtdA deacylase family.</text>
</comment>
<dbReference type="Gene3D" id="3.40.630.50">
    <property type="entry name" value="AF0625-like"/>
    <property type="match status" value="1"/>
</dbReference>
<dbReference type="AlphaFoldDB" id="A0A7J4GWD2"/>
<dbReference type="GO" id="GO:0008270">
    <property type="term" value="F:zinc ion binding"/>
    <property type="evidence" value="ECO:0007669"/>
    <property type="project" value="UniProtKB-UniRule"/>
</dbReference>
<dbReference type="PANTHER" id="PTHR34667:SF1">
    <property type="entry name" value="D-AMINOACYL-TRNA DEACYLASE"/>
    <property type="match status" value="1"/>
</dbReference>
<sequence>MNLIIASKEDSASINLRDRLLEMSVWEADGEFDNNTLWKLTTNYGGFCKKDTRLITINKIHIHAEKIDEIWVKETGLDIDNIVFLSRHKAASGKPSLTVHPIGNWGAAEYGGEEGKISKTAPNWMTGLLLNIKRNQVEGYDVCFEATHHGPLLKTPTMFLEIGSTESEWEKREPAEALIKSLLYLKPVSGINVIGFGGGHYTPRFTEAALTHEVCFGHMVANYGIPHLTENIILKAIKTSNAKGIYFHRKGMKKTDYRKWKKWAEKEEIKVFNQSDYKPRNLLS</sequence>
<evidence type="ECO:0000256" key="3">
    <source>
        <dbReference type="ARBA" id="ARBA00022833"/>
    </source>
</evidence>
<evidence type="ECO:0000313" key="5">
    <source>
        <dbReference type="EMBL" id="HIF37241.1"/>
    </source>
</evidence>
<comment type="subunit">
    <text evidence="4">Monomer.</text>
</comment>
<reference evidence="6" key="1">
    <citation type="journal article" date="2019" name="bioRxiv">
        <title>Genome diversification in globally distributed novel marine Proteobacteria is linked to environmental adaptation.</title>
        <authorList>
            <person name="Zhou Z."/>
            <person name="Tran P.Q."/>
            <person name="Kieft K."/>
            <person name="Anantharaman K."/>
        </authorList>
    </citation>
    <scope>NUCLEOTIDE SEQUENCE [LARGE SCALE GENOMIC DNA]</scope>
</reference>
<evidence type="ECO:0000256" key="1">
    <source>
        <dbReference type="ARBA" id="ARBA00022723"/>
    </source>
</evidence>